<comment type="caution">
    <text evidence="1">The sequence shown here is derived from an EMBL/GenBank/DDBJ whole genome shotgun (WGS) entry which is preliminary data.</text>
</comment>
<dbReference type="OrthoDB" id="7428225at2759"/>
<gene>
    <name evidence="1" type="ORF">F7725_013472</name>
</gene>
<organism evidence="1 2">
    <name type="scientific">Dissostichus mawsoni</name>
    <name type="common">Antarctic cod</name>
    <dbReference type="NCBI Taxonomy" id="36200"/>
    <lineage>
        <taxon>Eukaryota</taxon>
        <taxon>Metazoa</taxon>
        <taxon>Chordata</taxon>
        <taxon>Craniata</taxon>
        <taxon>Vertebrata</taxon>
        <taxon>Euteleostomi</taxon>
        <taxon>Actinopterygii</taxon>
        <taxon>Neopterygii</taxon>
        <taxon>Teleostei</taxon>
        <taxon>Neoteleostei</taxon>
        <taxon>Acanthomorphata</taxon>
        <taxon>Eupercaria</taxon>
        <taxon>Perciformes</taxon>
        <taxon>Notothenioidei</taxon>
        <taxon>Nototheniidae</taxon>
        <taxon>Dissostichus</taxon>
    </lineage>
</organism>
<feature type="non-terminal residue" evidence="1">
    <location>
        <position position="1"/>
    </location>
</feature>
<keyword evidence="2" id="KW-1185">Reference proteome</keyword>
<evidence type="ECO:0000313" key="2">
    <source>
        <dbReference type="Proteomes" id="UP000518266"/>
    </source>
</evidence>
<accession>A0A7J5YQM2</accession>
<dbReference type="EMBL" id="JAAKFY010000010">
    <property type="protein sequence ID" value="KAF3851700.1"/>
    <property type="molecule type" value="Genomic_DNA"/>
</dbReference>
<reference evidence="1 2" key="1">
    <citation type="submission" date="2020-03" db="EMBL/GenBank/DDBJ databases">
        <title>Dissostichus mawsoni Genome sequencing and assembly.</title>
        <authorList>
            <person name="Park H."/>
        </authorList>
    </citation>
    <scope>NUCLEOTIDE SEQUENCE [LARGE SCALE GENOMIC DNA]</scope>
    <source>
        <strain evidence="1">DM0001</strain>
        <tissue evidence="1">Muscle</tissue>
    </source>
</reference>
<sequence length="472" mass="53706">MKEFAASLAVDDPNAAFWWDYMTMVSIVLCFTRAQRDGLWDLHLYAFKRMLPFFFRYDHINYARWGTVYLAEMSALPPEILLEFQKGNFVVKRSDRRFNQNIINKDVVTPEIQESLLGAEHLGQAQMKVFVDKRLCEPPDSDQHLGLKSPIRKNKAKTFASLYEVVQLSKNKQNTIKVDRQILQRLVTVYRAGRKVDLENVLQHELMPIPPSLAATNGSLHSTNKSVLANILTKHVQTPADVPLQEPSCLAIDGQALVMALGKPPDTTTFGDDANKFAETVLKMGEKYQRVDVVFDRYHDESIKTGTRRKHKQRHLPVRGEIVNDSIPLPADWSSFMALEENKADLARLFSNHLIEHSPEDEPVVVMYGVPEVDTCNKARVKLFCKGCPQETLPPTSDAVKFHIMRSHYQSTIWNQAHRPHPDLPPVDEMGWMHKEGQLVPRLLSLPPMPEACREFTSCGCTKGCLSQRCSC</sequence>
<evidence type="ECO:0000313" key="1">
    <source>
        <dbReference type="EMBL" id="KAF3851700.1"/>
    </source>
</evidence>
<dbReference type="PANTHER" id="PTHR46704">
    <property type="entry name" value="CXC DOMAIN-CONTAINING PROTEIN-RELATED"/>
    <property type="match status" value="1"/>
</dbReference>
<protein>
    <submittedName>
        <fullName evidence="1">Uncharacterized protein</fullName>
    </submittedName>
</protein>
<name>A0A7J5YQM2_DISMA</name>
<dbReference type="PANTHER" id="PTHR46704:SF9">
    <property type="entry name" value="BHLH DOMAIN-CONTAINING PROTEIN"/>
    <property type="match status" value="1"/>
</dbReference>
<proteinExistence type="predicted"/>
<dbReference type="Proteomes" id="UP000518266">
    <property type="component" value="Unassembled WGS sequence"/>
</dbReference>
<dbReference type="AlphaFoldDB" id="A0A7J5YQM2"/>